<feature type="compositionally biased region" description="Acidic residues" evidence="1">
    <location>
        <begin position="164"/>
        <end position="176"/>
    </location>
</feature>
<accession>A0AAV9AGD4</accession>
<name>A0AAV9AGD4_ACOGR</name>
<organism evidence="2 3">
    <name type="scientific">Acorus gramineus</name>
    <name type="common">Dwarf sweet flag</name>
    <dbReference type="NCBI Taxonomy" id="55184"/>
    <lineage>
        <taxon>Eukaryota</taxon>
        <taxon>Viridiplantae</taxon>
        <taxon>Streptophyta</taxon>
        <taxon>Embryophyta</taxon>
        <taxon>Tracheophyta</taxon>
        <taxon>Spermatophyta</taxon>
        <taxon>Magnoliopsida</taxon>
        <taxon>Liliopsida</taxon>
        <taxon>Acoraceae</taxon>
        <taxon>Acorus</taxon>
    </lineage>
</organism>
<feature type="compositionally biased region" description="Acidic residues" evidence="1">
    <location>
        <begin position="69"/>
        <end position="94"/>
    </location>
</feature>
<gene>
    <name evidence="2" type="ORF">QJS04_geneDACA008387</name>
</gene>
<keyword evidence="3" id="KW-1185">Reference proteome</keyword>
<reference evidence="2" key="1">
    <citation type="journal article" date="2023" name="Nat. Commun.">
        <title>Diploid and tetraploid genomes of Acorus and the evolution of monocots.</title>
        <authorList>
            <person name="Ma L."/>
            <person name="Liu K.W."/>
            <person name="Li Z."/>
            <person name="Hsiao Y.Y."/>
            <person name="Qi Y."/>
            <person name="Fu T."/>
            <person name="Tang G.D."/>
            <person name="Zhang D."/>
            <person name="Sun W.H."/>
            <person name="Liu D.K."/>
            <person name="Li Y."/>
            <person name="Chen G.Z."/>
            <person name="Liu X.D."/>
            <person name="Liao X.Y."/>
            <person name="Jiang Y.T."/>
            <person name="Yu X."/>
            <person name="Hao Y."/>
            <person name="Huang J."/>
            <person name="Zhao X.W."/>
            <person name="Ke S."/>
            <person name="Chen Y.Y."/>
            <person name="Wu W.L."/>
            <person name="Hsu J.L."/>
            <person name="Lin Y.F."/>
            <person name="Huang M.D."/>
            <person name="Li C.Y."/>
            <person name="Huang L."/>
            <person name="Wang Z.W."/>
            <person name="Zhao X."/>
            <person name="Zhong W.Y."/>
            <person name="Peng D.H."/>
            <person name="Ahmad S."/>
            <person name="Lan S."/>
            <person name="Zhang J.S."/>
            <person name="Tsai W.C."/>
            <person name="Van de Peer Y."/>
            <person name="Liu Z.J."/>
        </authorList>
    </citation>
    <scope>NUCLEOTIDE SEQUENCE</scope>
    <source>
        <strain evidence="2">SCP</strain>
    </source>
</reference>
<comment type="caution">
    <text evidence="2">The sequence shown here is derived from an EMBL/GenBank/DDBJ whole genome shotgun (WGS) entry which is preliminary data.</text>
</comment>
<reference evidence="2" key="2">
    <citation type="submission" date="2023-06" db="EMBL/GenBank/DDBJ databases">
        <authorList>
            <person name="Ma L."/>
            <person name="Liu K.-W."/>
            <person name="Li Z."/>
            <person name="Hsiao Y.-Y."/>
            <person name="Qi Y."/>
            <person name="Fu T."/>
            <person name="Tang G."/>
            <person name="Zhang D."/>
            <person name="Sun W.-H."/>
            <person name="Liu D.-K."/>
            <person name="Li Y."/>
            <person name="Chen G.-Z."/>
            <person name="Liu X.-D."/>
            <person name="Liao X.-Y."/>
            <person name="Jiang Y.-T."/>
            <person name="Yu X."/>
            <person name="Hao Y."/>
            <person name="Huang J."/>
            <person name="Zhao X.-W."/>
            <person name="Ke S."/>
            <person name="Chen Y.-Y."/>
            <person name="Wu W.-L."/>
            <person name="Hsu J.-L."/>
            <person name="Lin Y.-F."/>
            <person name="Huang M.-D."/>
            <person name="Li C.-Y."/>
            <person name="Huang L."/>
            <person name="Wang Z.-W."/>
            <person name="Zhao X."/>
            <person name="Zhong W.-Y."/>
            <person name="Peng D.-H."/>
            <person name="Ahmad S."/>
            <person name="Lan S."/>
            <person name="Zhang J.-S."/>
            <person name="Tsai W.-C."/>
            <person name="Van De Peer Y."/>
            <person name="Liu Z.-J."/>
        </authorList>
    </citation>
    <scope>NUCLEOTIDE SEQUENCE</scope>
    <source>
        <strain evidence="2">SCP</strain>
        <tissue evidence="2">Leaves</tissue>
    </source>
</reference>
<proteinExistence type="predicted"/>
<feature type="compositionally biased region" description="Acidic residues" evidence="1">
    <location>
        <begin position="43"/>
        <end position="62"/>
    </location>
</feature>
<evidence type="ECO:0000313" key="2">
    <source>
        <dbReference type="EMBL" id="KAK1263061.1"/>
    </source>
</evidence>
<evidence type="ECO:0000256" key="1">
    <source>
        <dbReference type="SAM" id="MobiDB-lite"/>
    </source>
</evidence>
<sequence length="262" mass="28326">MDYPVSKENGEYKLKDEVAKLVPAQDEAKADSKSNAKAVAEELNSDESSDDSLDDLFDDDDSDIHSESDLSDFEDESDEDSKDESDEDSDDEVEDTPKKAQVGKKREAGSSIKTPAPEKKAKLVTPSGEKKTDVKKGSGHTATPHPSKQAVKTPAMDKQKQVPEDESDEDSNDEVEDTPKKAQVGKKREVGSSIKTPAPEKKAKLVTPSGGKKRDVKKGSGHTATPHPSKQAVKTLAMDKQKQVPKSGGSVSCKFCNKDLQL</sequence>
<dbReference type="AlphaFoldDB" id="A0AAV9AGD4"/>
<feature type="region of interest" description="Disordered" evidence="1">
    <location>
        <begin position="23"/>
        <end position="252"/>
    </location>
</feature>
<evidence type="ECO:0000313" key="3">
    <source>
        <dbReference type="Proteomes" id="UP001179952"/>
    </source>
</evidence>
<protein>
    <submittedName>
        <fullName evidence="2">Histone deacetylase HDT1</fullName>
    </submittedName>
</protein>
<dbReference type="Proteomes" id="UP001179952">
    <property type="component" value="Unassembled WGS sequence"/>
</dbReference>
<dbReference type="EMBL" id="JAUJYN010000009">
    <property type="protein sequence ID" value="KAK1263061.1"/>
    <property type="molecule type" value="Genomic_DNA"/>
</dbReference>